<dbReference type="Pfam" id="PF00126">
    <property type="entry name" value="HTH_1"/>
    <property type="match status" value="1"/>
</dbReference>
<dbReference type="PANTHER" id="PTHR30346">
    <property type="entry name" value="TRANSCRIPTIONAL DUAL REGULATOR HCAR-RELATED"/>
    <property type="match status" value="1"/>
</dbReference>
<protein>
    <submittedName>
        <fullName evidence="6">Transcriptional regulator, LysR family</fullName>
    </submittedName>
</protein>
<dbReference type="PRINTS" id="PR00039">
    <property type="entry name" value="HTHLYSR"/>
</dbReference>
<evidence type="ECO:0000256" key="3">
    <source>
        <dbReference type="ARBA" id="ARBA00023125"/>
    </source>
</evidence>
<reference evidence="6 7" key="1">
    <citation type="submission" date="2016-11" db="EMBL/GenBank/DDBJ databases">
        <authorList>
            <person name="Jaros S."/>
            <person name="Januszkiewicz K."/>
            <person name="Wedrychowicz H."/>
        </authorList>
    </citation>
    <scope>NUCLEOTIDE SEQUENCE [LARGE SCALE GENOMIC DNA]</scope>
    <source>
        <strain evidence="6 7">GAS95</strain>
    </source>
</reference>
<evidence type="ECO:0000313" key="7">
    <source>
        <dbReference type="Proteomes" id="UP000185151"/>
    </source>
</evidence>
<dbReference type="CDD" id="cd08414">
    <property type="entry name" value="PBP2_LTTR_aromatics_like"/>
    <property type="match status" value="1"/>
</dbReference>
<dbReference type="Gene3D" id="1.10.10.10">
    <property type="entry name" value="Winged helix-like DNA-binding domain superfamily/Winged helix DNA-binding domain"/>
    <property type="match status" value="1"/>
</dbReference>
<keyword evidence="7" id="KW-1185">Reference proteome</keyword>
<dbReference type="OrthoDB" id="5292387at2"/>
<dbReference type="SUPFAM" id="SSF46785">
    <property type="entry name" value="Winged helix' DNA-binding domain"/>
    <property type="match status" value="1"/>
</dbReference>
<dbReference type="SUPFAM" id="SSF53850">
    <property type="entry name" value="Periplasmic binding protein-like II"/>
    <property type="match status" value="1"/>
</dbReference>
<keyword evidence="4" id="KW-0804">Transcription</keyword>
<proteinExistence type="inferred from homology"/>
<dbReference type="GO" id="GO:0032993">
    <property type="term" value="C:protein-DNA complex"/>
    <property type="evidence" value="ECO:0007669"/>
    <property type="project" value="TreeGrafter"/>
</dbReference>
<dbReference type="FunFam" id="1.10.10.10:FF:000001">
    <property type="entry name" value="LysR family transcriptional regulator"/>
    <property type="match status" value="1"/>
</dbReference>
<evidence type="ECO:0000313" key="6">
    <source>
        <dbReference type="EMBL" id="SIO04713.1"/>
    </source>
</evidence>
<dbReference type="InterPro" id="IPR036390">
    <property type="entry name" value="WH_DNA-bd_sf"/>
</dbReference>
<comment type="similarity">
    <text evidence="1">Belongs to the LysR transcriptional regulatory family.</text>
</comment>
<evidence type="ECO:0000256" key="2">
    <source>
        <dbReference type="ARBA" id="ARBA00023015"/>
    </source>
</evidence>
<keyword evidence="3" id="KW-0238">DNA-binding</keyword>
<dbReference type="PROSITE" id="PS50931">
    <property type="entry name" value="HTH_LYSR"/>
    <property type="match status" value="1"/>
</dbReference>
<keyword evidence="2" id="KW-0805">Transcription regulation</keyword>
<feature type="domain" description="HTH lysR-type" evidence="5">
    <location>
        <begin position="1"/>
        <end position="58"/>
    </location>
</feature>
<dbReference type="Gene3D" id="3.40.190.10">
    <property type="entry name" value="Periplasmic binding protein-like II"/>
    <property type="match status" value="2"/>
</dbReference>
<sequence length="299" mass="32728">MDLRRIRYFIVLSEELHFGRAAQRLNIAQPPLSQQIRVLEEELGARLFERSNRRVELTAAGKALLPEARALSAQAERTGEVARRAQRGELGELRIGFTGSAAFSEVIPQLIFEYRRRLPGVHLRLEELTTQQQLTAMLEHRMEVAFVRGATRPELPPTLQATRLFEDALVAVLPARHPLAAQGGALSVGALKDEAFVMYPRESGTGVYDQIIALCQQAGFAPQLAQEARESPTIVGLVAAGIGVALVPASLRSINVNGVAYRPLREKAARSAMWLVLRAGVLTPQEAMIAELAREMGAG</sequence>
<dbReference type="PANTHER" id="PTHR30346:SF17">
    <property type="entry name" value="LYSR FAMILY TRANSCRIPTIONAL REGULATOR"/>
    <property type="match status" value="1"/>
</dbReference>
<name>A0A1N6GB14_9BURK</name>
<dbReference type="AlphaFoldDB" id="A0A1N6GB14"/>
<dbReference type="EMBL" id="FSRU01000001">
    <property type="protein sequence ID" value="SIO04713.1"/>
    <property type="molecule type" value="Genomic_DNA"/>
</dbReference>
<dbReference type="InterPro" id="IPR005119">
    <property type="entry name" value="LysR_subst-bd"/>
</dbReference>
<organism evidence="6 7">
    <name type="scientific">Paraburkholderia phenazinium</name>
    <dbReference type="NCBI Taxonomy" id="60549"/>
    <lineage>
        <taxon>Bacteria</taxon>
        <taxon>Pseudomonadati</taxon>
        <taxon>Pseudomonadota</taxon>
        <taxon>Betaproteobacteria</taxon>
        <taxon>Burkholderiales</taxon>
        <taxon>Burkholderiaceae</taxon>
        <taxon>Paraburkholderia</taxon>
    </lineage>
</organism>
<evidence type="ECO:0000259" key="5">
    <source>
        <dbReference type="PROSITE" id="PS50931"/>
    </source>
</evidence>
<dbReference type="RefSeq" id="WP_074294213.1">
    <property type="nucleotide sequence ID" value="NZ_FSRU01000001.1"/>
</dbReference>
<dbReference type="InterPro" id="IPR036388">
    <property type="entry name" value="WH-like_DNA-bd_sf"/>
</dbReference>
<dbReference type="GO" id="GO:0003700">
    <property type="term" value="F:DNA-binding transcription factor activity"/>
    <property type="evidence" value="ECO:0007669"/>
    <property type="project" value="InterPro"/>
</dbReference>
<evidence type="ECO:0000256" key="4">
    <source>
        <dbReference type="ARBA" id="ARBA00023163"/>
    </source>
</evidence>
<accession>A0A1N6GB14</accession>
<evidence type="ECO:0000256" key="1">
    <source>
        <dbReference type="ARBA" id="ARBA00009437"/>
    </source>
</evidence>
<dbReference type="GO" id="GO:0003677">
    <property type="term" value="F:DNA binding"/>
    <property type="evidence" value="ECO:0007669"/>
    <property type="project" value="UniProtKB-KW"/>
</dbReference>
<dbReference type="Proteomes" id="UP000185151">
    <property type="component" value="Unassembled WGS sequence"/>
</dbReference>
<dbReference type="Pfam" id="PF03466">
    <property type="entry name" value="LysR_substrate"/>
    <property type="match status" value="1"/>
</dbReference>
<dbReference type="InterPro" id="IPR000847">
    <property type="entry name" value="LysR_HTH_N"/>
</dbReference>
<gene>
    <name evidence="6" type="ORF">SAMN05444165_0665</name>
</gene>